<feature type="compositionally biased region" description="Pro residues" evidence="1">
    <location>
        <begin position="256"/>
        <end position="271"/>
    </location>
</feature>
<sequence>MPQQPDPTRHSDVLNQVVLDRRSLQELGQVEVLWTYPQMHRVLGFICRSGWLGAKKTAFNLDQLDAIGVNGVLVNSKPVDTDADKVRQIESLVGWEVWTDNGERAGKIIDYLFDLETGDIEHYLFTSNSLGGMAGTIFMLPSNYILSFGNRRVLVPAGALRSFALYREGIQEKFSKVTELFKEEKSQLTQDMRSLLDQARERAKLVAEQAREKAKTVAERVDEFIDDIDLDETPSAPVATPSTDPAPWDDWDSDLPKPPVQSPPRTVPQPPRSAASEQSSEKSSDDPWDDDSW</sequence>
<keyword evidence="4" id="KW-1185">Reference proteome</keyword>
<gene>
    <name evidence="3" type="ORF">GS601_06675</name>
</gene>
<dbReference type="RefSeq" id="WP_162422497.1">
    <property type="nucleotide sequence ID" value="NZ_WVIE01000006.1"/>
</dbReference>
<dbReference type="PANTHER" id="PTHR36740">
    <property type="entry name" value="PRC DOMAIN-CONTAINING PROTEIN"/>
    <property type="match status" value="1"/>
</dbReference>
<dbReference type="SUPFAM" id="SSF50346">
    <property type="entry name" value="PRC-barrel domain"/>
    <property type="match status" value="1"/>
</dbReference>
<evidence type="ECO:0000313" key="4">
    <source>
        <dbReference type="Proteomes" id="UP000646053"/>
    </source>
</evidence>
<dbReference type="InterPro" id="IPR027275">
    <property type="entry name" value="PRC-brl_dom"/>
</dbReference>
<feature type="region of interest" description="Disordered" evidence="1">
    <location>
        <begin position="226"/>
        <end position="293"/>
    </location>
</feature>
<dbReference type="Proteomes" id="UP000646053">
    <property type="component" value="Unassembled WGS sequence"/>
</dbReference>
<reference evidence="3" key="1">
    <citation type="submission" date="2019-12" db="EMBL/GenBank/DDBJ databases">
        <title>High-Quality draft genome sequences of three cyanobacteria isolated from the limestone walls of the Old Cathedral of Coimbra.</title>
        <authorList>
            <person name="Tiago I."/>
            <person name="Soares F."/>
            <person name="Portugal A."/>
        </authorList>
    </citation>
    <scope>NUCLEOTIDE SEQUENCE</scope>
    <source>
        <strain evidence="3">A</strain>
    </source>
</reference>
<evidence type="ECO:0000313" key="3">
    <source>
        <dbReference type="EMBL" id="NDJ16974.1"/>
    </source>
</evidence>
<evidence type="ECO:0000259" key="2">
    <source>
        <dbReference type="Pfam" id="PF05239"/>
    </source>
</evidence>
<dbReference type="EMBL" id="WVIE01000006">
    <property type="protein sequence ID" value="NDJ16974.1"/>
    <property type="molecule type" value="Genomic_DNA"/>
</dbReference>
<dbReference type="Gene3D" id="2.30.30.240">
    <property type="entry name" value="PRC-barrel domain"/>
    <property type="match status" value="1"/>
</dbReference>
<feature type="domain" description="PRC-barrel" evidence="2">
    <location>
        <begin position="88"/>
        <end position="158"/>
    </location>
</feature>
<proteinExistence type="predicted"/>
<evidence type="ECO:0000256" key="1">
    <source>
        <dbReference type="SAM" id="MobiDB-lite"/>
    </source>
</evidence>
<organism evidence="3 4">
    <name type="scientific">Myxacorys almedinensis A</name>
    <dbReference type="NCBI Taxonomy" id="2690445"/>
    <lineage>
        <taxon>Bacteria</taxon>
        <taxon>Bacillati</taxon>
        <taxon>Cyanobacteriota</taxon>
        <taxon>Cyanophyceae</taxon>
        <taxon>Leptolyngbyales</taxon>
        <taxon>Leptolyngbyaceae</taxon>
        <taxon>Myxacorys</taxon>
        <taxon>Myxacorys almedinensis</taxon>
    </lineage>
</organism>
<accession>A0A8J7YZL0</accession>
<protein>
    <submittedName>
        <fullName evidence="3">Photosystem reaction center subunit H</fullName>
    </submittedName>
</protein>
<dbReference type="Pfam" id="PF05239">
    <property type="entry name" value="PRC"/>
    <property type="match status" value="1"/>
</dbReference>
<dbReference type="AlphaFoldDB" id="A0A8J7YZL0"/>
<comment type="caution">
    <text evidence="3">The sequence shown here is derived from an EMBL/GenBank/DDBJ whole genome shotgun (WGS) entry which is preliminary data.</text>
</comment>
<dbReference type="PANTHER" id="PTHR36740:SF1">
    <property type="entry name" value="PRC-BARREL DOMAIN-CONTAINING PROTEIN"/>
    <property type="match status" value="1"/>
</dbReference>
<dbReference type="InterPro" id="IPR011033">
    <property type="entry name" value="PRC_barrel-like_sf"/>
</dbReference>
<name>A0A8J7YZL0_9CYAN</name>